<evidence type="ECO:0000256" key="15">
    <source>
        <dbReference type="ARBA" id="ARBA00023008"/>
    </source>
</evidence>
<feature type="compositionally biased region" description="Basic and acidic residues" evidence="20">
    <location>
        <begin position="1"/>
        <end position="26"/>
    </location>
</feature>
<keyword evidence="23" id="KW-1185">Reference proteome</keyword>
<evidence type="ECO:0000256" key="5">
    <source>
        <dbReference type="ARBA" id="ARBA00022475"/>
    </source>
</evidence>
<accession>A0ABW4CMR3</accession>
<evidence type="ECO:0000256" key="7">
    <source>
        <dbReference type="ARBA" id="ARBA00022692"/>
    </source>
</evidence>
<dbReference type="NCBIfam" id="TIGR01494">
    <property type="entry name" value="ATPase_P-type"/>
    <property type="match status" value="1"/>
</dbReference>
<sequence>MADNQMDHMDMSHGDMSDMDHSEMSHDNMPGMAHSQMSHDGMSDMDHSQMSHDEMSDMDHSKMDHSQMNMNHHDMSHMDMSHGNMAGMDHMNMDHGDMDMAMPGGGHMHMSNFKQKFWVSLIAAVPVFVLSPFMGLHLPFQFTFPGSDWIVLILSTFLYIYGGEPFLSGAKAELKDKAPAMMTLIAMGISVAYVYSIYAFIANHFLSPQGHVMDFFWELASLIVIMLLGHWIEMNAVMSAGNALEKMAALLPGSAHVVDNGTTRDIPLSDLQEGATIQILAGEKIPADARIISGTSAVNEALVTGEAKAVEKKAGDTIIGGAVNGNGTLTATVTGTGENGYLAQVAKLVSEAQAEKSKAETMADHVSRWLFYAAMAVGLIAFFTWLAIDGMDTGLERMVTVLVIACPHALGLAIPLVVARSTSLAATHGLLIRDRQALESAKNVDTILMDKTGTLTEGVFKVHTLAAFGDADEKTVLAEFAGLEQSSSHPLATGILDEAKAREVTPASAEEVQALQGVGLTGTVNGRALAIVTAAYLDENQIAYDKAQFKTLAGAGNSVSYLIEDKTVRGLIAQGDEIKPAAKSFIAQLKKMGITPIMLTGDNQPAAEAVAAQLGGLEVRAELKPEDKARIVKETQAAGHTVMMVGDGINDAPSLASANIGVAIGAGTDVAIDSADVVLVKSDPQDILNFLTLGRATSRKMTQNLWWGAGYNILAIPLAAGVLAGVGIILSPAVGALVMSLSTVIVAINAMTLKMTA</sequence>
<dbReference type="InterPro" id="IPR044492">
    <property type="entry name" value="P_typ_ATPase_HD_dom"/>
</dbReference>
<evidence type="ECO:0000256" key="16">
    <source>
        <dbReference type="ARBA" id="ARBA00023065"/>
    </source>
</evidence>
<dbReference type="SUPFAM" id="SSF81653">
    <property type="entry name" value="Calcium ATPase, transduction domain A"/>
    <property type="match status" value="1"/>
</dbReference>
<dbReference type="SUPFAM" id="SSF81665">
    <property type="entry name" value="Calcium ATPase, transmembrane domain M"/>
    <property type="match status" value="1"/>
</dbReference>
<dbReference type="InterPro" id="IPR023214">
    <property type="entry name" value="HAD_sf"/>
</dbReference>
<evidence type="ECO:0000256" key="13">
    <source>
        <dbReference type="ARBA" id="ARBA00022967"/>
    </source>
</evidence>
<dbReference type="SUPFAM" id="SSF56784">
    <property type="entry name" value="HAD-like"/>
    <property type="match status" value="1"/>
</dbReference>
<evidence type="ECO:0000313" key="22">
    <source>
        <dbReference type="EMBL" id="MFD1432224.1"/>
    </source>
</evidence>
<evidence type="ECO:0000256" key="14">
    <source>
        <dbReference type="ARBA" id="ARBA00022989"/>
    </source>
</evidence>
<evidence type="ECO:0000256" key="6">
    <source>
        <dbReference type="ARBA" id="ARBA00022553"/>
    </source>
</evidence>
<keyword evidence="6" id="KW-0597">Phosphoprotein</keyword>
<feature type="transmembrane region" description="Helical" evidence="19">
    <location>
        <begin position="736"/>
        <end position="753"/>
    </location>
</feature>
<dbReference type="SFLD" id="SFLDF00027">
    <property type="entry name" value="p-type_atpase"/>
    <property type="match status" value="1"/>
</dbReference>
<evidence type="ECO:0000259" key="21">
    <source>
        <dbReference type="Pfam" id="PF00122"/>
    </source>
</evidence>
<keyword evidence="14 19" id="KW-1133">Transmembrane helix</keyword>
<evidence type="ECO:0000256" key="11">
    <source>
        <dbReference type="ARBA" id="ARBA00022840"/>
    </source>
</evidence>
<dbReference type="PROSITE" id="PS00154">
    <property type="entry name" value="ATPASE_E1_E2"/>
    <property type="match status" value="1"/>
</dbReference>
<keyword evidence="11 19" id="KW-0067">ATP-binding</keyword>
<feature type="domain" description="P-type ATPase A" evidence="21">
    <location>
        <begin position="250"/>
        <end position="349"/>
    </location>
</feature>
<keyword evidence="13" id="KW-1278">Translocase</keyword>
<keyword evidence="10" id="KW-0187">Copper transport</keyword>
<dbReference type="Proteomes" id="UP001597192">
    <property type="component" value="Unassembled WGS sequence"/>
</dbReference>
<evidence type="ECO:0000256" key="18">
    <source>
        <dbReference type="ARBA" id="ARBA00049289"/>
    </source>
</evidence>
<dbReference type="EC" id="7.2.2.8" evidence="3"/>
<feature type="transmembrane region" description="Helical" evidence="19">
    <location>
        <begin position="215"/>
        <end position="232"/>
    </location>
</feature>
<evidence type="ECO:0000256" key="12">
    <source>
        <dbReference type="ARBA" id="ARBA00022842"/>
    </source>
</evidence>
<keyword evidence="9 19" id="KW-0547">Nucleotide-binding</keyword>
<keyword evidence="16" id="KW-0406">Ion transport</keyword>
<dbReference type="NCBIfam" id="TIGR01511">
    <property type="entry name" value="ATPase-IB1_Cu"/>
    <property type="match status" value="1"/>
</dbReference>
<keyword evidence="12" id="KW-0460">Magnesium</keyword>
<evidence type="ECO:0000256" key="4">
    <source>
        <dbReference type="ARBA" id="ARBA00022448"/>
    </source>
</evidence>
<comment type="similarity">
    <text evidence="2 19">Belongs to the cation transport ATPase (P-type) (TC 3.A.3) family. Type IB subfamily.</text>
</comment>
<organism evidence="22 23">
    <name type="scientific">Lacticaseibacillus yichunensis</name>
    <dbReference type="NCBI Taxonomy" id="2486015"/>
    <lineage>
        <taxon>Bacteria</taxon>
        <taxon>Bacillati</taxon>
        <taxon>Bacillota</taxon>
        <taxon>Bacilli</taxon>
        <taxon>Lactobacillales</taxon>
        <taxon>Lactobacillaceae</taxon>
        <taxon>Lacticaseibacillus</taxon>
    </lineage>
</organism>
<proteinExistence type="inferred from homology"/>
<keyword evidence="17 19" id="KW-0472">Membrane</keyword>
<dbReference type="PRINTS" id="PR00119">
    <property type="entry name" value="CATATPASE"/>
</dbReference>
<dbReference type="RefSeq" id="WP_125697731.1">
    <property type="nucleotide sequence ID" value="NZ_JBHTOG010000029.1"/>
</dbReference>
<evidence type="ECO:0000256" key="2">
    <source>
        <dbReference type="ARBA" id="ARBA00006024"/>
    </source>
</evidence>
<dbReference type="InterPro" id="IPR023298">
    <property type="entry name" value="ATPase_P-typ_TM_dom_sf"/>
</dbReference>
<evidence type="ECO:0000256" key="8">
    <source>
        <dbReference type="ARBA" id="ARBA00022723"/>
    </source>
</evidence>
<dbReference type="InterPro" id="IPR027256">
    <property type="entry name" value="P-typ_ATPase_IB"/>
</dbReference>
<reference evidence="23" key="1">
    <citation type="journal article" date="2019" name="Int. J. Syst. Evol. Microbiol.">
        <title>The Global Catalogue of Microorganisms (GCM) 10K type strain sequencing project: providing services to taxonomists for standard genome sequencing and annotation.</title>
        <authorList>
            <consortium name="The Broad Institute Genomics Platform"/>
            <consortium name="The Broad Institute Genome Sequencing Center for Infectious Disease"/>
            <person name="Wu L."/>
            <person name="Ma J."/>
        </authorList>
    </citation>
    <scope>NUCLEOTIDE SEQUENCE [LARGE SCALE GENOMIC DNA]</scope>
    <source>
        <strain evidence="23">CCM 8947</strain>
    </source>
</reference>
<dbReference type="EMBL" id="JBHTOG010000029">
    <property type="protein sequence ID" value="MFD1432224.1"/>
    <property type="molecule type" value="Genomic_DNA"/>
</dbReference>
<protein>
    <recommendedName>
        <fullName evidence="3">P-type Cu(+) transporter</fullName>
        <ecNumber evidence="3">7.2.2.8</ecNumber>
    </recommendedName>
</protein>
<dbReference type="PANTHER" id="PTHR43520:SF5">
    <property type="entry name" value="CATION-TRANSPORTING P-TYPE ATPASE-RELATED"/>
    <property type="match status" value="1"/>
</dbReference>
<dbReference type="Gene3D" id="3.40.50.1000">
    <property type="entry name" value="HAD superfamily/HAD-like"/>
    <property type="match status" value="1"/>
</dbReference>
<feature type="transmembrane region" description="Helical" evidence="19">
    <location>
        <begin position="705"/>
        <end position="730"/>
    </location>
</feature>
<keyword evidence="22" id="KW-0378">Hydrolase</keyword>
<dbReference type="NCBIfam" id="TIGR01525">
    <property type="entry name" value="ATPase-IB_hvy"/>
    <property type="match status" value="1"/>
</dbReference>
<feature type="transmembrane region" description="Helical" evidence="19">
    <location>
        <begin position="117"/>
        <end position="136"/>
    </location>
</feature>
<comment type="catalytic activity">
    <reaction evidence="18">
        <text>Cu(+)(in) + ATP + H2O = Cu(+)(out) + ADP + phosphate + H(+)</text>
        <dbReference type="Rhea" id="RHEA:25792"/>
        <dbReference type="ChEBI" id="CHEBI:15377"/>
        <dbReference type="ChEBI" id="CHEBI:15378"/>
        <dbReference type="ChEBI" id="CHEBI:30616"/>
        <dbReference type="ChEBI" id="CHEBI:43474"/>
        <dbReference type="ChEBI" id="CHEBI:49552"/>
        <dbReference type="ChEBI" id="CHEBI:456216"/>
        <dbReference type="EC" id="7.2.2.8"/>
    </reaction>
</comment>
<dbReference type="InterPro" id="IPR023299">
    <property type="entry name" value="ATPase_P-typ_cyto_dom_N"/>
</dbReference>
<dbReference type="Pfam" id="PF00122">
    <property type="entry name" value="E1-E2_ATPase"/>
    <property type="match status" value="1"/>
</dbReference>
<evidence type="ECO:0000256" key="3">
    <source>
        <dbReference type="ARBA" id="ARBA00012517"/>
    </source>
</evidence>
<dbReference type="GO" id="GO:0016787">
    <property type="term" value="F:hydrolase activity"/>
    <property type="evidence" value="ECO:0007669"/>
    <property type="project" value="UniProtKB-KW"/>
</dbReference>
<dbReference type="InterPro" id="IPR059000">
    <property type="entry name" value="ATPase_P-type_domA"/>
</dbReference>
<keyword evidence="4" id="KW-0813">Transport</keyword>
<evidence type="ECO:0000256" key="19">
    <source>
        <dbReference type="RuleBase" id="RU362081"/>
    </source>
</evidence>
<dbReference type="CDD" id="cd07552">
    <property type="entry name" value="P-type_ATPase_Cu-like"/>
    <property type="match status" value="1"/>
</dbReference>
<evidence type="ECO:0000313" key="23">
    <source>
        <dbReference type="Proteomes" id="UP001597192"/>
    </source>
</evidence>
<keyword evidence="5 19" id="KW-1003">Cell membrane</keyword>
<evidence type="ECO:0000256" key="20">
    <source>
        <dbReference type="SAM" id="MobiDB-lite"/>
    </source>
</evidence>
<feature type="transmembrane region" description="Helical" evidence="19">
    <location>
        <begin position="142"/>
        <end position="161"/>
    </location>
</feature>
<evidence type="ECO:0000256" key="9">
    <source>
        <dbReference type="ARBA" id="ARBA00022741"/>
    </source>
</evidence>
<evidence type="ECO:0000256" key="10">
    <source>
        <dbReference type="ARBA" id="ARBA00022796"/>
    </source>
</evidence>
<dbReference type="Gene3D" id="3.40.1110.10">
    <property type="entry name" value="Calcium-transporting ATPase, cytoplasmic domain N"/>
    <property type="match status" value="1"/>
</dbReference>
<feature type="transmembrane region" description="Helical" evidence="19">
    <location>
        <begin position="369"/>
        <end position="388"/>
    </location>
</feature>
<dbReference type="Gene3D" id="2.70.150.10">
    <property type="entry name" value="Calcium-transporting ATPase, cytoplasmic transduction domain A"/>
    <property type="match status" value="1"/>
</dbReference>
<evidence type="ECO:0000256" key="17">
    <source>
        <dbReference type="ARBA" id="ARBA00023136"/>
    </source>
</evidence>
<dbReference type="InterPro" id="IPR018303">
    <property type="entry name" value="ATPase_P-typ_P_site"/>
</dbReference>
<keyword evidence="8 19" id="KW-0479">Metal-binding</keyword>
<comment type="caution">
    <text evidence="22">The sequence shown here is derived from an EMBL/GenBank/DDBJ whole genome shotgun (WGS) entry which is preliminary data.</text>
</comment>
<keyword evidence="7 19" id="KW-0812">Transmembrane</keyword>
<keyword evidence="15" id="KW-0186">Copper</keyword>
<dbReference type="SFLD" id="SFLDG00002">
    <property type="entry name" value="C1.7:_P-type_atpase_like"/>
    <property type="match status" value="1"/>
</dbReference>
<dbReference type="SFLD" id="SFLDS00003">
    <property type="entry name" value="Haloacid_Dehalogenase"/>
    <property type="match status" value="1"/>
</dbReference>
<evidence type="ECO:0000256" key="1">
    <source>
        <dbReference type="ARBA" id="ARBA00004651"/>
    </source>
</evidence>
<dbReference type="InterPro" id="IPR008250">
    <property type="entry name" value="ATPase_P-typ_transduc_dom_A_sf"/>
</dbReference>
<dbReference type="Pfam" id="PF00702">
    <property type="entry name" value="Hydrolase"/>
    <property type="match status" value="1"/>
</dbReference>
<name>A0ABW4CMR3_9LACO</name>
<feature type="region of interest" description="Disordered" evidence="20">
    <location>
        <begin position="1"/>
        <end position="60"/>
    </location>
</feature>
<feature type="compositionally biased region" description="Basic and acidic residues" evidence="20">
    <location>
        <begin position="41"/>
        <end position="60"/>
    </location>
</feature>
<feature type="transmembrane region" description="Helical" evidence="19">
    <location>
        <begin position="400"/>
        <end position="419"/>
    </location>
</feature>
<comment type="subcellular location">
    <subcellularLocation>
        <location evidence="1">Cell membrane</location>
        <topology evidence="1">Multi-pass membrane protein</topology>
    </subcellularLocation>
</comment>
<dbReference type="InterPro" id="IPR036412">
    <property type="entry name" value="HAD-like_sf"/>
</dbReference>
<gene>
    <name evidence="22" type="ORF">ACFQ47_05945</name>
</gene>
<dbReference type="InterPro" id="IPR001757">
    <property type="entry name" value="P_typ_ATPase"/>
</dbReference>
<dbReference type="PRINTS" id="PR00120">
    <property type="entry name" value="HATPASE"/>
</dbReference>
<feature type="transmembrane region" description="Helical" evidence="19">
    <location>
        <begin position="182"/>
        <end position="203"/>
    </location>
</feature>
<dbReference type="PANTHER" id="PTHR43520">
    <property type="entry name" value="ATP7, ISOFORM B"/>
    <property type="match status" value="1"/>
</dbReference>